<evidence type="ECO:0008006" key="3">
    <source>
        <dbReference type="Google" id="ProtNLM"/>
    </source>
</evidence>
<dbReference type="STRING" id="262898.GA0070564_10137"/>
<reference evidence="2" key="1">
    <citation type="submission" date="2016-06" db="EMBL/GenBank/DDBJ databases">
        <authorList>
            <person name="Varghese N."/>
            <person name="Submissions Spin"/>
        </authorList>
    </citation>
    <scope>NUCLEOTIDE SEQUENCE [LARGE SCALE GENOMIC DNA]</scope>
    <source>
        <strain evidence="2">DSM 44830</strain>
    </source>
</reference>
<keyword evidence="2" id="KW-1185">Reference proteome</keyword>
<organism evidence="1 2">
    <name type="scientific">Micromonospora mirobrigensis</name>
    <dbReference type="NCBI Taxonomy" id="262898"/>
    <lineage>
        <taxon>Bacteria</taxon>
        <taxon>Bacillati</taxon>
        <taxon>Actinomycetota</taxon>
        <taxon>Actinomycetes</taxon>
        <taxon>Micromonosporales</taxon>
        <taxon>Micromonosporaceae</taxon>
        <taxon>Micromonospora</taxon>
    </lineage>
</organism>
<proteinExistence type="predicted"/>
<dbReference type="Proteomes" id="UP000199504">
    <property type="component" value="Unassembled WGS sequence"/>
</dbReference>
<gene>
    <name evidence="1" type="ORF">GA0070564_10137</name>
</gene>
<evidence type="ECO:0000313" key="1">
    <source>
        <dbReference type="EMBL" id="SCE64141.1"/>
    </source>
</evidence>
<dbReference type="SUPFAM" id="SSF50939">
    <property type="entry name" value="Sialidases"/>
    <property type="match status" value="1"/>
</dbReference>
<protein>
    <recommendedName>
        <fullName evidence="3">Glycosyl hydrolase</fullName>
    </recommendedName>
</protein>
<dbReference type="Gene3D" id="2.130.10.10">
    <property type="entry name" value="YVTN repeat-like/Quinoprotein amine dehydrogenase"/>
    <property type="match status" value="1"/>
</dbReference>
<dbReference type="AlphaFoldDB" id="A0A1C4TXI0"/>
<accession>A0A1C4TXI0</accession>
<name>A0A1C4TXI0_9ACTN</name>
<dbReference type="InterPro" id="IPR036278">
    <property type="entry name" value="Sialidase_sf"/>
</dbReference>
<dbReference type="EMBL" id="FMCX01000001">
    <property type="protein sequence ID" value="SCE64141.1"/>
    <property type="molecule type" value="Genomic_DNA"/>
</dbReference>
<dbReference type="InterPro" id="IPR015943">
    <property type="entry name" value="WD40/YVTN_repeat-like_dom_sf"/>
</dbReference>
<evidence type="ECO:0000313" key="2">
    <source>
        <dbReference type="Proteomes" id="UP000199504"/>
    </source>
</evidence>
<sequence length="889" mass="94940">MMGRSAMRTAQHRRRDRRRILVAAATAAVTLLATIAPARAEPGEDEGEESGAKGIKPYAAQEASARLAPYGSVAPGEYGEALADLRGLRGTLAPWTEVTDKPYDADDPNYRDPNFSNSGGGAGLVAGRVTGLAAGRGQVFAGGANGGVFRKRLAGGKWTPISDGILALSTGDLVYQAASDTLWYATGEANTGATSYTGAGVYRLRHASRARGFSQADRVGGDELESRSINQLKFDGAGHVYAATTRGLWQHSTDERRHAERWELLFLPNPASDTDVTKPYDNIVNDILVDPGSKGRTVLINAAWRSGAAYNGYYLSTVGGRAGSFTRVDLLGDIDNDDVGNAEFAVSADGHSYYLVQESPEQLLEGEPSVLKGAYRSTGGILGPWVRIADSTKLANSGSALKALPTYQPGVQAWYNNFIEVDPTNPRHVYLGLEEVYESEDGGGSWKTVGPYWNFPFPCFKITDPRGGCPPTTHSDQHSIAISGGTVLVGNDGGVYSRPLAPAVSRENADGHALDWTNHNAGLRTLQYYSVGTGRDPNRRGVTVSGGLQDNGGSLLRAGARKMVSPFGGDGGDTVVNPRNGCQILDEYTNLNLWLTRNCGQSNGTTNAIFDVTVPDVNSRFTAPFRAIRGSRNTRDGSSERWVAGGNSVWRHDLAFSYTPAEAAADEENGWRKLHTLDEDGARLVVGLDGVADPKAPADPSKDTYLAAWCGEANCNSAGFTRGVATNWGGAWTELDLTGLPNRYPNAVTFDPADRTNSTIYLVFNGFNRRFVEGPGAGVKHVYRGRLTKTAGGVSVAWTDLSVGFPDVPATDVVVVGNKLVVGTDLGVLVADRRATPETIRWRRVGREPGSGPKALPLTAVFDLHVSIDGNLYAATHGRGIWKTPLFLL</sequence>